<accession>A0A159Z251</accession>
<dbReference type="EMBL" id="CP012661">
    <property type="protein sequence ID" value="AMY69085.1"/>
    <property type="molecule type" value="Genomic_DNA"/>
</dbReference>
<protein>
    <recommendedName>
        <fullName evidence="2">Helicase HerA-like C-terminal domain-containing protein</fullName>
    </recommendedName>
</protein>
<feature type="region of interest" description="Disordered" evidence="1">
    <location>
        <begin position="451"/>
        <end position="488"/>
    </location>
</feature>
<dbReference type="PATRIC" id="fig|1335048.3.peg.1912"/>
<dbReference type="STRING" id="1335048.AKL17_1835"/>
<gene>
    <name evidence="3" type="ORF">AKL17_1835</name>
</gene>
<evidence type="ECO:0000313" key="3">
    <source>
        <dbReference type="EMBL" id="AMY69085.1"/>
    </source>
</evidence>
<dbReference type="RefSeq" id="WP_066812579.1">
    <property type="nucleotide sequence ID" value="NZ_CP012661.1"/>
</dbReference>
<dbReference type="PANTHER" id="PTHR30121:SF6">
    <property type="entry name" value="SLR6007 PROTEIN"/>
    <property type="match status" value="1"/>
</dbReference>
<dbReference type="OrthoDB" id="9758751at2"/>
<dbReference type="Gene3D" id="3.40.50.300">
    <property type="entry name" value="P-loop containing nucleotide triphosphate hydrolases"/>
    <property type="match status" value="2"/>
</dbReference>
<dbReference type="Proteomes" id="UP000076128">
    <property type="component" value="Chromosome"/>
</dbReference>
<dbReference type="InterPro" id="IPR027417">
    <property type="entry name" value="P-loop_NTPase"/>
</dbReference>
<evidence type="ECO:0000259" key="2">
    <source>
        <dbReference type="Pfam" id="PF05872"/>
    </source>
</evidence>
<keyword evidence="4" id="KW-1185">Reference proteome</keyword>
<evidence type="ECO:0000313" key="4">
    <source>
        <dbReference type="Proteomes" id="UP000076128"/>
    </source>
</evidence>
<dbReference type="Pfam" id="PF05872">
    <property type="entry name" value="HerA_C"/>
    <property type="match status" value="1"/>
</dbReference>
<dbReference type="InterPro" id="IPR051162">
    <property type="entry name" value="T4SS_component"/>
</dbReference>
<name>A0A159Z251_9RHOB</name>
<dbReference type="InterPro" id="IPR033186">
    <property type="entry name" value="HerA_C"/>
</dbReference>
<dbReference type="AlphaFoldDB" id="A0A159Z251"/>
<reference evidence="3 4" key="1">
    <citation type="submission" date="2015-09" db="EMBL/GenBank/DDBJ databases">
        <title>Complete genome sequence of Defluviimonas alba cai42t isolated from an oilfield in Xinjiang.</title>
        <authorList>
            <person name="Geng S."/>
            <person name="Pan X."/>
            <person name="Wu X."/>
        </authorList>
    </citation>
    <scope>NUCLEOTIDE SEQUENCE [LARGE SCALE GENOMIC DNA]</scope>
    <source>
        <strain evidence="4">cai42</strain>
    </source>
</reference>
<evidence type="ECO:0000256" key="1">
    <source>
        <dbReference type="SAM" id="MobiDB-lite"/>
    </source>
</evidence>
<dbReference type="KEGG" id="daa:AKL17_1835"/>
<organism evidence="3 4">
    <name type="scientific">Frigidibacter mobilis</name>
    <dbReference type="NCBI Taxonomy" id="1335048"/>
    <lineage>
        <taxon>Bacteria</taxon>
        <taxon>Pseudomonadati</taxon>
        <taxon>Pseudomonadota</taxon>
        <taxon>Alphaproteobacteria</taxon>
        <taxon>Rhodobacterales</taxon>
        <taxon>Paracoccaceae</taxon>
        <taxon>Frigidibacter</taxon>
    </lineage>
</organism>
<dbReference type="SUPFAM" id="SSF52540">
    <property type="entry name" value="P-loop containing nucleoside triphosphate hydrolases"/>
    <property type="match status" value="1"/>
</dbReference>
<feature type="domain" description="Helicase HerA-like C-terminal" evidence="2">
    <location>
        <begin position="32"/>
        <end position="516"/>
    </location>
</feature>
<sequence length="520" mass="55168">MPQDSPAPAPNAILAPGAVFVGGGGAAHAEAQHLLLKYGNRHGLIAGATGTGKTVTLQVLAEAFSTAGVPVFLSDVKGDLAGLAKPGDPGGKLHGAFAARAATIGYDLGYTGFPVTFWDLWAEQGHPVRTTVTEMGPLLLARLLGLTGAQEGVMNIAFRLADEEGLPLLDLKDLQAMLIFVGENARDIGLRYGNVSAASIGAIQRQLLVLENQGGTRLFGEPALDLADLMSVAPDGRGRINILAAERLMGAPRLYATFLLWLLSELFEELPEVGDPDQPRFVFFFDEAHLLFDDAPKALVDKVEQVARLIRSKGVGVYFVTQNPADVPDDVLGQLGNRVQHALRAFTAKDQKDLARAAQNYRPNPAFNTEAAIREVGTGEAVTSFLEAKGVPGIVQRTLVRPPASQLGPITPDERAAVIAASPFGAKYATTIDRDSAFERLRARAEAAAKEAEAVEEPEPEFKAGRRYGGNTVPAKKPASRSSRSDSIAETFGKSLARQLGTQAGRSIVRGVLGGLFKAR</sequence>
<dbReference type="PANTHER" id="PTHR30121">
    <property type="entry name" value="UNCHARACTERIZED PROTEIN YJGR-RELATED"/>
    <property type="match status" value="1"/>
</dbReference>
<proteinExistence type="predicted"/>